<feature type="region of interest" description="Disordered" evidence="1">
    <location>
        <begin position="1"/>
        <end position="25"/>
    </location>
</feature>
<evidence type="ECO:0000313" key="2">
    <source>
        <dbReference type="EMBL" id="QRX85348.1"/>
    </source>
</evidence>
<organism evidence="2">
    <name type="scientific">Pseudomonas aeruginosa</name>
    <dbReference type="NCBI Taxonomy" id="287"/>
    <lineage>
        <taxon>Bacteria</taxon>
        <taxon>Pseudomonadati</taxon>
        <taxon>Pseudomonadota</taxon>
        <taxon>Gammaproteobacteria</taxon>
        <taxon>Pseudomonadales</taxon>
        <taxon>Pseudomonadaceae</taxon>
        <taxon>Pseudomonas</taxon>
    </lineage>
</organism>
<proteinExistence type="predicted"/>
<dbReference type="AlphaFoldDB" id="A0A894X7P0"/>
<reference evidence="2" key="1">
    <citation type="journal article" name="Microorganisms">
        <title>Unravelling the Features of Success of VIM-Producing ST111 and ST235 Pseudomonas aeruginosa in a Greek Hospital.</title>
        <authorList>
            <person name="Papagiannitsis C.C."/>
            <person name="Verra A."/>
            <person name="Galani V."/>
            <person name="Xitsas S."/>
            <person name="Bitar I."/>
            <person name="Hrabak J."/>
            <person name="Petinaki E."/>
        </authorList>
    </citation>
    <scope>NUCLEOTIDE SEQUENCE</scope>
    <source>
        <strain evidence="2">Pae9047-Lar</strain>
    </source>
</reference>
<feature type="region of interest" description="Disordered" evidence="1">
    <location>
        <begin position="132"/>
        <end position="169"/>
    </location>
</feature>
<evidence type="ECO:0000256" key="1">
    <source>
        <dbReference type="SAM" id="MobiDB-lite"/>
    </source>
</evidence>
<protein>
    <submittedName>
        <fullName evidence="2">Helix destabilizing protein of bacteriophage Pf1</fullName>
    </submittedName>
</protein>
<name>A0A894X7P0_PSEAI</name>
<feature type="compositionally biased region" description="Basic and acidic residues" evidence="1">
    <location>
        <begin position="159"/>
        <end position="169"/>
    </location>
</feature>
<dbReference type="EMBL" id="MT437279">
    <property type="protein sequence ID" value="QRX85348.1"/>
    <property type="molecule type" value="Genomic_DNA"/>
</dbReference>
<accession>A0A894X7P0</accession>
<feature type="compositionally biased region" description="Low complexity" evidence="1">
    <location>
        <begin position="133"/>
        <end position="158"/>
    </location>
</feature>
<feature type="compositionally biased region" description="Polar residues" evidence="1">
    <location>
        <begin position="1"/>
        <end position="11"/>
    </location>
</feature>
<sequence length="169" mass="18416">MKAKQPNLQQRDNSRRKRRIEGETPMNMFATQGGVVELWVTKTDTYTSTKTGEIYASVQSIAPIPEGARGNAKGFEISEYNIEPTLLDAIVFEGQPVLCKFASVVRPTQDRFGRITNTQVLVDLLAVGGKPVAPTAQAPARPQAQAQAPRPAQQPQGQDKQDKSPDAKA</sequence>